<name>A0ABY9WGN2_9BACT</name>
<sequence>MPIDVVVPVAPKDFSKLPSCLRGIARHSRTIIRRIYVLSQQAPVLEPLPGAIPVHHAPESWFPFTKQDISQTLEARGCPYPSGAWYYQQLLKLYVFRAIPGLLPEVLILDSDYVFLQDVPFLSEDGRSLLALGYPFTWLLGTRQYPSTVEHVHAEFARRFVPGWSPQHPFSGMQHHMLFQADILEELLSLAEQAHELPAWRAFMKEVTVEKWNAASEYVLYHHFALGRHPGRVALRHLRASDIIHDSDDTRGGLEHFDRLMARGDLQAAGCHAFLGLRERLETMDYIPPQLRTRMLSAGSLVYALHLEEGLLQLECMDLEGSNATRPPPTG</sequence>
<keyword evidence="2" id="KW-1185">Reference proteome</keyword>
<protein>
    <recommendedName>
        <fullName evidence="3">Glycosyl transferase</fullName>
    </recommendedName>
</protein>
<evidence type="ECO:0000313" key="2">
    <source>
        <dbReference type="Proteomes" id="UP001611383"/>
    </source>
</evidence>
<dbReference type="EMBL" id="CP043494">
    <property type="protein sequence ID" value="WNG42725.1"/>
    <property type="molecule type" value="Genomic_DNA"/>
</dbReference>
<dbReference type="Proteomes" id="UP001611383">
    <property type="component" value="Chromosome"/>
</dbReference>
<evidence type="ECO:0008006" key="3">
    <source>
        <dbReference type="Google" id="ProtNLM"/>
    </source>
</evidence>
<proteinExistence type="predicted"/>
<reference evidence="1 2" key="1">
    <citation type="submission" date="2019-08" db="EMBL/GenBank/DDBJ databases">
        <title>Archangium and Cystobacter genomes.</title>
        <authorList>
            <person name="Chen I.-C.K."/>
            <person name="Wielgoss S."/>
        </authorList>
    </citation>
    <scope>NUCLEOTIDE SEQUENCE [LARGE SCALE GENOMIC DNA]</scope>
    <source>
        <strain evidence="1 2">Cbm 6</strain>
    </source>
</reference>
<dbReference type="RefSeq" id="WP_395812733.1">
    <property type="nucleotide sequence ID" value="NZ_CP043494.1"/>
</dbReference>
<evidence type="ECO:0000313" key="1">
    <source>
        <dbReference type="EMBL" id="WNG42725.1"/>
    </source>
</evidence>
<gene>
    <name evidence="1" type="ORF">F0U60_00405</name>
</gene>
<organism evidence="1 2">
    <name type="scientific">Archangium minus</name>
    <dbReference type="NCBI Taxonomy" id="83450"/>
    <lineage>
        <taxon>Bacteria</taxon>
        <taxon>Pseudomonadati</taxon>
        <taxon>Myxococcota</taxon>
        <taxon>Myxococcia</taxon>
        <taxon>Myxococcales</taxon>
        <taxon>Cystobacterineae</taxon>
        <taxon>Archangiaceae</taxon>
        <taxon>Archangium</taxon>
    </lineage>
</organism>
<accession>A0ABY9WGN2</accession>